<feature type="domain" description="Endonuclease GajA/Old nuclease/RecF-like AAA" evidence="2">
    <location>
        <begin position="321"/>
        <end position="367"/>
    </location>
</feature>
<dbReference type="InterPro" id="IPR027417">
    <property type="entry name" value="P-loop_NTPase"/>
</dbReference>
<dbReference type="EMBL" id="FOKG01000040">
    <property type="protein sequence ID" value="SFB64132.1"/>
    <property type="molecule type" value="Genomic_DNA"/>
</dbReference>
<dbReference type="InterPro" id="IPR051396">
    <property type="entry name" value="Bact_Antivir_Def_Nuclease"/>
</dbReference>
<dbReference type="AlphaFoldDB" id="A0A1I1CPY2"/>
<dbReference type="Gene3D" id="3.40.50.300">
    <property type="entry name" value="P-loop containing nucleotide triphosphate hydrolases"/>
    <property type="match status" value="1"/>
</dbReference>
<reference evidence="4" key="1">
    <citation type="submission" date="2016-10" db="EMBL/GenBank/DDBJ databases">
        <authorList>
            <person name="Varghese N."/>
            <person name="Submissions S."/>
        </authorList>
    </citation>
    <scope>NUCLEOTIDE SEQUENCE [LARGE SCALE GENOMIC DNA]</scope>
    <source>
        <strain evidence="4">CGMCC 4.3568</strain>
    </source>
</reference>
<dbReference type="InterPro" id="IPR041685">
    <property type="entry name" value="AAA_GajA/Old/RecF-like"/>
</dbReference>
<name>A0A1I1CPY2_9PSEU</name>
<dbReference type="PANTHER" id="PTHR43581:SF4">
    <property type="entry name" value="ATP_GTP PHOSPHATASE"/>
    <property type="match status" value="1"/>
</dbReference>
<dbReference type="SUPFAM" id="SSF52540">
    <property type="entry name" value="P-loop containing nucleoside triphosphate hydrolases"/>
    <property type="match status" value="1"/>
</dbReference>
<keyword evidence="4" id="KW-1185">Reference proteome</keyword>
<keyword evidence="3" id="KW-0378">Hydrolase</keyword>
<dbReference type="Proteomes" id="UP000243799">
    <property type="component" value="Unassembled WGS sequence"/>
</dbReference>
<keyword evidence="3" id="KW-0540">Nuclease</keyword>
<dbReference type="PANTHER" id="PTHR43581">
    <property type="entry name" value="ATP/GTP PHOSPHATASE"/>
    <property type="match status" value="1"/>
</dbReference>
<feature type="region of interest" description="Disordered" evidence="1">
    <location>
        <begin position="268"/>
        <end position="311"/>
    </location>
</feature>
<protein>
    <submittedName>
        <fullName evidence="3">Putative ATP-dependent endonuclease of the OLD family</fullName>
    </submittedName>
</protein>
<accession>A0A1I1CPY2</accession>
<dbReference type="Pfam" id="PF13175">
    <property type="entry name" value="AAA_15"/>
    <property type="match status" value="1"/>
</dbReference>
<dbReference type="OrthoDB" id="3237462at2"/>
<feature type="compositionally biased region" description="Basic and acidic residues" evidence="1">
    <location>
        <begin position="297"/>
        <end position="311"/>
    </location>
</feature>
<evidence type="ECO:0000256" key="1">
    <source>
        <dbReference type="SAM" id="MobiDB-lite"/>
    </source>
</evidence>
<organism evidence="3 4">
    <name type="scientific">Amycolatopsis marina</name>
    <dbReference type="NCBI Taxonomy" id="490629"/>
    <lineage>
        <taxon>Bacteria</taxon>
        <taxon>Bacillati</taxon>
        <taxon>Actinomycetota</taxon>
        <taxon>Actinomycetes</taxon>
        <taxon>Pseudonocardiales</taxon>
        <taxon>Pseudonocardiaceae</taxon>
        <taxon>Amycolatopsis</taxon>
    </lineage>
</organism>
<dbReference type="GO" id="GO:0004519">
    <property type="term" value="F:endonuclease activity"/>
    <property type="evidence" value="ECO:0007669"/>
    <property type="project" value="UniProtKB-KW"/>
</dbReference>
<dbReference type="RefSeq" id="WP_076153525.1">
    <property type="nucleotide sequence ID" value="NZ_FOKG01000040.1"/>
</dbReference>
<dbReference type="STRING" id="490629.SAMN05216266_14024"/>
<evidence type="ECO:0000313" key="4">
    <source>
        <dbReference type="Proteomes" id="UP000243799"/>
    </source>
</evidence>
<evidence type="ECO:0000313" key="3">
    <source>
        <dbReference type="EMBL" id="SFB64132.1"/>
    </source>
</evidence>
<sequence length="615" mass="67871">MYLQRVAVRGFRAAGDEEIVCEFPGRFSLLVGANNAGKSTVADALYLAHPHSFPQISRPTVATLATAPPRQIDISYAFSAEADEGPVGQMLQNLAMPAPTWTRQLERNLGRVRAKTVGSEPEEFDALRLIYLPAYRNPLDELARREAQVLIELFRAEQQARSGHRNLADLRSRARRLLDALTKTGLIEAVEQRVRGHLTALSSGVSHQFAFVGGQVVDDAYLARVLELLLGAIDDRAFAQRLEVSGLGYVNLLHIAVTLAAIPDMTKSAEAPEGGDAGADEDGADAGAQEGADELTEAERDAQREAEAESREDAFFPDRFHVTVVIEEPEAHLHPQLQHGLTRYLRQITSARPELQTIISSHAGDIISACKPDELVVLRRLQDGRRASRVMATMPIHDKKRTLRMARLHLDTTRSSALFAERMIITEGVTEGAVLRQFGRFWAGPDDLKRRFIEALTITVMGCKPGRWPVDLLAAPGHEIASRIAIFTDTDKRPPETFTQPQWLSKSDPQNVQGFYNQPTLEPAFTPGNEEAVREALTQISVTPPEPFTPDAIDTLFATTGKKRKAEFALAFADELMRRSEDGEHVTVPEHVAKMFDFLYAAAKDDDADPIAADL</sequence>
<proteinExistence type="predicted"/>
<gene>
    <name evidence="3" type="ORF">SAMN05216266_14024</name>
</gene>
<evidence type="ECO:0000259" key="2">
    <source>
        <dbReference type="Pfam" id="PF13175"/>
    </source>
</evidence>
<keyword evidence="3" id="KW-0255">Endonuclease</keyword>